<dbReference type="CDD" id="cd22289">
    <property type="entry name" value="RecQL4_SLD2_NTD"/>
    <property type="match status" value="1"/>
</dbReference>
<proteinExistence type="inferred from homology"/>
<keyword evidence="6 7" id="KW-0131">Cell cycle</keyword>
<dbReference type="PANTHER" id="PTHR28124">
    <property type="entry name" value="DNA REPLICATION REGULATOR SLD2"/>
    <property type="match status" value="1"/>
</dbReference>
<feature type="compositionally biased region" description="Basic and acidic residues" evidence="8">
    <location>
        <begin position="376"/>
        <end position="392"/>
    </location>
</feature>
<feature type="compositionally biased region" description="Basic residues" evidence="8">
    <location>
        <begin position="352"/>
        <end position="362"/>
    </location>
</feature>
<dbReference type="GO" id="GO:0003688">
    <property type="term" value="F:DNA replication origin binding"/>
    <property type="evidence" value="ECO:0007669"/>
    <property type="project" value="TreeGrafter"/>
</dbReference>
<organism evidence="9 10">
    <name type="scientific">Gymnopus androsaceus JB14</name>
    <dbReference type="NCBI Taxonomy" id="1447944"/>
    <lineage>
        <taxon>Eukaryota</taxon>
        <taxon>Fungi</taxon>
        <taxon>Dikarya</taxon>
        <taxon>Basidiomycota</taxon>
        <taxon>Agaricomycotina</taxon>
        <taxon>Agaricomycetes</taxon>
        <taxon>Agaricomycetidae</taxon>
        <taxon>Agaricales</taxon>
        <taxon>Marasmiineae</taxon>
        <taxon>Omphalotaceae</taxon>
        <taxon>Gymnopus</taxon>
    </lineage>
</organism>
<name>A0A6A4HRD7_9AGAR</name>
<feature type="compositionally biased region" description="Acidic residues" evidence="8">
    <location>
        <begin position="366"/>
        <end position="375"/>
    </location>
</feature>
<dbReference type="InterPro" id="IPR040203">
    <property type="entry name" value="Sld2"/>
</dbReference>
<dbReference type="GO" id="GO:0006270">
    <property type="term" value="P:DNA replication initiation"/>
    <property type="evidence" value="ECO:0007669"/>
    <property type="project" value="UniProtKB-UniRule"/>
</dbReference>
<feature type="compositionally biased region" description="Acidic residues" evidence="8">
    <location>
        <begin position="181"/>
        <end position="191"/>
    </location>
</feature>
<dbReference type="Gene3D" id="1.10.10.1460">
    <property type="match status" value="1"/>
</dbReference>
<evidence type="ECO:0000256" key="2">
    <source>
        <dbReference type="ARBA" id="ARBA00007276"/>
    </source>
</evidence>
<dbReference type="PANTHER" id="PTHR28124:SF1">
    <property type="entry name" value="DNA REPLICATION REGULATOR SLD2"/>
    <property type="match status" value="1"/>
</dbReference>
<evidence type="ECO:0000256" key="5">
    <source>
        <dbReference type="ARBA" id="ARBA00023242"/>
    </source>
</evidence>
<dbReference type="GO" id="GO:1902977">
    <property type="term" value="P:mitotic DNA replication preinitiation complex assembly"/>
    <property type="evidence" value="ECO:0007669"/>
    <property type="project" value="TreeGrafter"/>
</dbReference>
<gene>
    <name evidence="9" type="ORF">BT96DRAFT_1018723</name>
</gene>
<feature type="region of interest" description="Disordered" evidence="8">
    <location>
        <begin position="486"/>
        <end position="515"/>
    </location>
</feature>
<comment type="similarity">
    <text evidence="2 7">Belongs to the SLD2 family.</text>
</comment>
<keyword evidence="10" id="KW-1185">Reference proteome</keyword>
<evidence type="ECO:0000256" key="7">
    <source>
        <dbReference type="RuleBase" id="RU367067"/>
    </source>
</evidence>
<evidence type="ECO:0000256" key="4">
    <source>
        <dbReference type="ARBA" id="ARBA00022705"/>
    </source>
</evidence>
<dbReference type="Proteomes" id="UP000799118">
    <property type="component" value="Unassembled WGS sequence"/>
</dbReference>
<feature type="compositionally biased region" description="Polar residues" evidence="8">
    <location>
        <begin position="84"/>
        <end position="97"/>
    </location>
</feature>
<feature type="region of interest" description="Disordered" evidence="8">
    <location>
        <begin position="22"/>
        <end position="41"/>
    </location>
</feature>
<reference evidence="9" key="1">
    <citation type="journal article" date="2019" name="Environ. Microbiol.">
        <title>Fungal ecological strategies reflected in gene transcription - a case study of two litter decomposers.</title>
        <authorList>
            <person name="Barbi F."/>
            <person name="Kohler A."/>
            <person name="Barry K."/>
            <person name="Baskaran P."/>
            <person name="Daum C."/>
            <person name="Fauchery L."/>
            <person name="Ihrmark K."/>
            <person name="Kuo A."/>
            <person name="LaButti K."/>
            <person name="Lipzen A."/>
            <person name="Morin E."/>
            <person name="Grigoriev I.V."/>
            <person name="Henrissat B."/>
            <person name="Lindahl B."/>
            <person name="Martin F."/>
        </authorList>
    </citation>
    <scope>NUCLEOTIDE SEQUENCE</scope>
    <source>
        <strain evidence="9">JB14</strain>
    </source>
</reference>
<keyword evidence="4 7" id="KW-0235">DNA replication</keyword>
<keyword evidence="5 7" id="KW-0539">Nucleus</keyword>
<dbReference type="GO" id="GO:0003697">
    <property type="term" value="F:single-stranded DNA binding"/>
    <property type="evidence" value="ECO:0007669"/>
    <property type="project" value="TreeGrafter"/>
</dbReference>
<protein>
    <recommendedName>
        <fullName evidence="3 7">DNA replication regulator SLD2</fullName>
    </recommendedName>
</protein>
<evidence type="ECO:0000313" key="10">
    <source>
        <dbReference type="Proteomes" id="UP000799118"/>
    </source>
</evidence>
<feature type="compositionally biased region" description="Basic and acidic residues" evidence="8">
    <location>
        <begin position="282"/>
        <end position="294"/>
    </location>
</feature>
<dbReference type="OrthoDB" id="8775810at2759"/>
<evidence type="ECO:0000313" key="9">
    <source>
        <dbReference type="EMBL" id="KAE9400523.1"/>
    </source>
</evidence>
<evidence type="ECO:0000256" key="8">
    <source>
        <dbReference type="SAM" id="MobiDB-lite"/>
    </source>
</evidence>
<accession>A0A6A4HRD7</accession>
<feature type="compositionally biased region" description="Polar residues" evidence="8">
    <location>
        <begin position="319"/>
        <end position="328"/>
    </location>
</feature>
<evidence type="ECO:0000256" key="1">
    <source>
        <dbReference type="ARBA" id="ARBA00004123"/>
    </source>
</evidence>
<comment type="subcellular location">
    <subcellularLocation>
        <location evidence="1 7">Nucleus</location>
    </subcellularLocation>
</comment>
<dbReference type="InterPro" id="IPR021110">
    <property type="entry name" value="DNA_rep_checkpnt_protein"/>
</dbReference>
<feature type="region of interest" description="Disordered" evidence="8">
    <location>
        <begin position="51"/>
        <end position="406"/>
    </location>
</feature>
<dbReference type="GO" id="GO:0000727">
    <property type="term" value="P:double-strand break repair via break-induced replication"/>
    <property type="evidence" value="ECO:0007669"/>
    <property type="project" value="TreeGrafter"/>
</dbReference>
<feature type="compositionally biased region" description="Basic and acidic residues" evidence="8">
    <location>
        <begin position="31"/>
        <end position="41"/>
    </location>
</feature>
<dbReference type="EMBL" id="ML769455">
    <property type="protein sequence ID" value="KAE9400523.1"/>
    <property type="molecule type" value="Genomic_DNA"/>
</dbReference>
<evidence type="ECO:0000256" key="3">
    <source>
        <dbReference type="ARBA" id="ARBA00018363"/>
    </source>
</evidence>
<dbReference type="GO" id="GO:0031261">
    <property type="term" value="C:DNA replication preinitiation complex"/>
    <property type="evidence" value="ECO:0007669"/>
    <property type="project" value="TreeGrafter"/>
</dbReference>
<dbReference type="AlphaFoldDB" id="A0A6A4HRD7"/>
<sequence length="515" mass="55968">MAAQDESLSALKAEIKAWERNFQGKHQRAPTVEDIRKNSNIESKYRLYKKLSKAAARTSSSTPPPPKASSSILSKSRVLETAAPLSSFNPFSPQKNKGPQKPANNAPPIPANNPFATPTKTKPKPRIREPSPSPVHEPASNLPAEPPSAITRARKRLRGEPVSPSPNKEKRRRVMSRPESDDSDSEDDEDTAGNSSFIADSPAKGSSFKTLFEDASGSTKVKTALTRAKSVSVPAGLFGPIRGQSVPFEDDLDSVLGPVAGKPKQRPKATVNGLSLPSKLVPKKDDLHSTREQPEAIPQSSLTSGKRLLPDSDSESEQVRGNPSTSATVLIPPSPPPKDASSQRPLDAYNKGKGKATSRKKTKLDSDEDMDSLSDDDVKIVPSESRRARAAADDGQSDFGPEFDPLFQYHHRAGDIHGEQRASSTFEVDLPDKLKHVLALSSSEIKLRDRQEEHVVESLIYGRRATHYEPSKGGEIWDVGDVEDADTQAQSGIRGDAIEDDDWEGEPVPWEVGEL</sequence>
<comment type="function">
    <text evidence="7">Has a role in the initiation of DNA replication. Required at S-phase checkpoint.</text>
</comment>
<evidence type="ECO:0000256" key="6">
    <source>
        <dbReference type="ARBA" id="ARBA00023306"/>
    </source>
</evidence>
<dbReference type="Pfam" id="PF11719">
    <property type="entry name" value="Drc1-Sld2"/>
    <property type="match status" value="1"/>
</dbReference>